<dbReference type="CDD" id="cd00840">
    <property type="entry name" value="MPP_Mre11_N"/>
    <property type="match status" value="1"/>
</dbReference>
<sequence length="421" mass="45952">MRFLHAADLHIDSPLHGLDRYEGAPVDDVRGATRRAFENLVATALSERVDLVVIGGDLYDGNWPDHNTGLFFVKGVTQLAEEGIPVAIVRGNHDAASKLTKSLRLPRNVHLLADMKPETVVLDEIGIAVHGQSFATPAVLNDLAIAYPAPIHDCFNIGLLHTSLNGRPRHDNYAPTTLDVLRGKGYDYWALGHIHAAEIVLREPWVVYPGNTQGRDIRESGAKGCSLVSVENEVVLDHRAIALDVMRWDTLLLDIAALPDLDSLLDATTAEIRRRLTQSGGRTLALRVRIAGCGPLHRVLAAQPETVEQQLRSAAIEASNAQVWIEKVELTTRPQLDLDRIAERDDPLGLLVRELRGLAADDVARSVVGEEAFRDLLQKLPAELREGANSLRLDAPDVLAELLGEVEGKLIAHLSGEEAAP</sequence>
<accession>A0A149VZR1</accession>
<dbReference type="EMBL" id="LRRD01000011">
    <property type="protein sequence ID" value="KXW58678.1"/>
    <property type="molecule type" value="Genomic_DNA"/>
</dbReference>
<reference evidence="3 5" key="1">
    <citation type="submission" date="2016-01" db="EMBL/GenBank/DDBJ databases">
        <title>Genome sequence of the acidophilic iron oxidising Ferrovum strain Z-31.</title>
        <authorList>
            <person name="Poehlein A."/>
            <person name="Ullrich S.R."/>
            <person name="Schloemann M."/>
            <person name="Muehling M."/>
            <person name="Daniel R."/>
        </authorList>
    </citation>
    <scope>NUCLEOTIDE SEQUENCE [LARGE SCALE GENOMIC DNA]</scope>
    <source>
        <strain evidence="3 5">Z-31</strain>
    </source>
</reference>
<keyword evidence="4" id="KW-0540">Nuclease</keyword>
<dbReference type="SUPFAM" id="SSF56300">
    <property type="entry name" value="Metallo-dependent phosphatases"/>
    <property type="match status" value="1"/>
</dbReference>
<gene>
    <name evidence="3" type="primary">yhaO</name>
    <name evidence="3" type="ORF">FEMY_07060</name>
    <name evidence="4" type="ORF">JZL65_09640</name>
</gene>
<name>A0A859A994_9PROT</name>
<dbReference type="InterPro" id="IPR014576">
    <property type="entry name" value="Pesterase_YhaO"/>
</dbReference>
<keyword evidence="4" id="KW-0269">Exonuclease</keyword>
<keyword evidence="5" id="KW-1185">Reference proteome</keyword>
<dbReference type="InterPro" id="IPR029052">
    <property type="entry name" value="Metallo-depent_PP-like"/>
</dbReference>
<evidence type="ECO:0000313" key="5">
    <source>
        <dbReference type="Proteomes" id="UP000075653"/>
    </source>
</evidence>
<dbReference type="Proteomes" id="UP000683551">
    <property type="component" value="Chromosome"/>
</dbReference>
<organism evidence="3 5">
    <name type="scientific">Ferrovum myxofaciens</name>
    <dbReference type="NCBI Taxonomy" id="416213"/>
    <lineage>
        <taxon>Bacteria</taxon>
        <taxon>Pseudomonadati</taxon>
        <taxon>Pseudomonadota</taxon>
        <taxon>Betaproteobacteria</taxon>
        <taxon>Ferrovales</taxon>
        <taxon>Ferrovaceae</taxon>
        <taxon>Ferrovum</taxon>
    </lineage>
</organism>
<accession>A0A859A994</accession>
<dbReference type="AlphaFoldDB" id="A0A859A994"/>
<dbReference type="Gene3D" id="3.60.21.10">
    <property type="match status" value="1"/>
</dbReference>
<dbReference type="Proteomes" id="UP000075653">
    <property type="component" value="Unassembled WGS sequence"/>
</dbReference>
<dbReference type="InterPro" id="IPR050535">
    <property type="entry name" value="DNA_Repair-Maintenance_Comp"/>
</dbReference>
<keyword evidence="1" id="KW-0378">Hydrolase</keyword>
<evidence type="ECO:0000313" key="3">
    <source>
        <dbReference type="EMBL" id="KXW58678.1"/>
    </source>
</evidence>
<evidence type="ECO:0000259" key="2">
    <source>
        <dbReference type="Pfam" id="PF00149"/>
    </source>
</evidence>
<dbReference type="EMBL" id="CP071137">
    <property type="protein sequence ID" value="QWY76761.1"/>
    <property type="molecule type" value="Genomic_DNA"/>
</dbReference>
<dbReference type="RefSeq" id="WP_062187652.1">
    <property type="nucleotide sequence ID" value="NZ_CP053675.1"/>
</dbReference>
<dbReference type="InterPro" id="IPR004843">
    <property type="entry name" value="Calcineurin-like_PHP"/>
</dbReference>
<proteinExistence type="predicted"/>
<evidence type="ECO:0000313" key="4">
    <source>
        <dbReference type="EMBL" id="QWY76761.1"/>
    </source>
</evidence>
<dbReference type="PATRIC" id="fig|1789004.3.peg.713"/>
<dbReference type="PIRSF" id="PIRSF033091">
    <property type="entry name" value="Pesterase_YhaO"/>
    <property type="match status" value="1"/>
</dbReference>
<dbReference type="GO" id="GO:0004527">
    <property type="term" value="F:exonuclease activity"/>
    <property type="evidence" value="ECO:0007669"/>
    <property type="project" value="UniProtKB-KW"/>
</dbReference>
<dbReference type="PANTHER" id="PTHR30337:SF7">
    <property type="entry name" value="PHOSPHOESTERASE"/>
    <property type="match status" value="1"/>
</dbReference>
<protein>
    <submittedName>
        <fullName evidence="4">DNA repair exonuclease</fullName>
    </submittedName>
    <submittedName>
        <fullName evidence="3">Putative metallophosphoesterase YhaO</fullName>
    </submittedName>
</protein>
<dbReference type="InterPro" id="IPR041796">
    <property type="entry name" value="Mre11_N"/>
</dbReference>
<reference evidence="4" key="2">
    <citation type="submission" date="2021-02" db="EMBL/GenBank/DDBJ databases">
        <title>Comparative genomics of Ferrovum myxofaciens strains, predominant extremophile bacteria forming large biofilm stalactites in acid mine ecosystems.</title>
        <authorList>
            <person name="Burkartova K."/>
            <person name="Ridl J."/>
            <person name="Pajer P."/>
            <person name="Falteisek L."/>
        </authorList>
    </citation>
    <scope>NUCLEOTIDE SEQUENCE</scope>
    <source>
        <strain evidence="4">MI1III</strain>
    </source>
</reference>
<dbReference type="PANTHER" id="PTHR30337">
    <property type="entry name" value="COMPONENT OF ATP-DEPENDENT DSDNA EXONUCLEASE"/>
    <property type="match status" value="1"/>
</dbReference>
<dbReference type="Pfam" id="PF00149">
    <property type="entry name" value="Metallophos"/>
    <property type="match status" value="1"/>
</dbReference>
<evidence type="ECO:0000256" key="1">
    <source>
        <dbReference type="ARBA" id="ARBA00022801"/>
    </source>
</evidence>
<dbReference type="GeneID" id="301710043"/>
<feature type="domain" description="Calcineurin-like phosphoesterase" evidence="2">
    <location>
        <begin position="1"/>
        <end position="196"/>
    </location>
</feature>